<evidence type="ECO:0000259" key="4">
    <source>
        <dbReference type="Pfam" id="PF22591"/>
    </source>
</evidence>
<evidence type="ECO:0000313" key="5">
    <source>
        <dbReference type="EMBL" id="KAJ7320824.1"/>
    </source>
</evidence>
<dbReference type="GO" id="GO:0003729">
    <property type="term" value="F:mRNA binding"/>
    <property type="evidence" value="ECO:0007669"/>
    <property type="project" value="TreeGrafter"/>
</dbReference>
<protein>
    <submittedName>
        <fullName evidence="5">Translation initiation factor eIF-3 subunit 10</fullName>
    </submittedName>
</protein>
<keyword evidence="6" id="KW-1185">Reference proteome</keyword>
<evidence type="ECO:0000256" key="3">
    <source>
        <dbReference type="ARBA" id="ARBA00022917"/>
    </source>
</evidence>
<dbReference type="InterPro" id="IPR027512">
    <property type="entry name" value="EIF3A"/>
</dbReference>
<dbReference type="Pfam" id="PF22591">
    <property type="entry name" value="eIF3a_PCI_TPR-like"/>
    <property type="match status" value="1"/>
</dbReference>
<comment type="caution">
    <text evidence="5">The sequence shown here is derived from an EMBL/GenBank/DDBJ whole genome shotgun (WGS) entry which is preliminary data.</text>
</comment>
<accession>A0AAD6ZFL3</accession>
<dbReference type="AlphaFoldDB" id="A0AAD6ZFL3"/>
<keyword evidence="2 5" id="KW-0396">Initiation factor</keyword>
<dbReference type="GO" id="GO:0001732">
    <property type="term" value="P:formation of cytoplasmic translation initiation complex"/>
    <property type="evidence" value="ECO:0007669"/>
    <property type="project" value="TreeGrafter"/>
</dbReference>
<dbReference type="PANTHER" id="PTHR14005:SF0">
    <property type="entry name" value="EUKARYOTIC TRANSLATION INITIATION FACTOR 3 SUBUNIT A"/>
    <property type="match status" value="1"/>
</dbReference>
<keyword evidence="1" id="KW-0963">Cytoplasm</keyword>
<feature type="non-terminal residue" evidence="5">
    <location>
        <position position="1"/>
    </location>
</feature>
<evidence type="ECO:0000313" key="6">
    <source>
        <dbReference type="Proteomes" id="UP001218218"/>
    </source>
</evidence>
<keyword evidence="3" id="KW-0648">Protein biosynthesis</keyword>
<dbReference type="EMBL" id="JARIHO010000053">
    <property type="protein sequence ID" value="KAJ7320824.1"/>
    <property type="molecule type" value="Genomic_DNA"/>
</dbReference>
<reference evidence="5" key="1">
    <citation type="submission" date="2023-03" db="EMBL/GenBank/DDBJ databases">
        <title>Massive genome expansion in bonnet fungi (Mycena s.s.) driven by repeated elements and novel gene families across ecological guilds.</title>
        <authorList>
            <consortium name="Lawrence Berkeley National Laboratory"/>
            <person name="Harder C.B."/>
            <person name="Miyauchi S."/>
            <person name="Viragh M."/>
            <person name="Kuo A."/>
            <person name="Thoen E."/>
            <person name="Andreopoulos B."/>
            <person name="Lu D."/>
            <person name="Skrede I."/>
            <person name="Drula E."/>
            <person name="Henrissat B."/>
            <person name="Morin E."/>
            <person name="Kohler A."/>
            <person name="Barry K."/>
            <person name="LaButti K."/>
            <person name="Morin E."/>
            <person name="Salamov A."/>
            <person name="Lipzen A."/>
            <person name="Mereny Z."/>
            <person name="Hegedus B."/>
            <person name="Baldrian P."/>
            <person name="Stursova M."/>
            <person name="Weitz H."/>
            <person name="Taylor A."/>
            <person name="Grigoriev I.V."/>
            <person name="Nagy L.G."/>
            <person name="Martin F."/>
            <person name="Kauserud H."/>
        </authorList>
    </citation>
    <scope>NUCLEOTIDE SEQUENCE</scope>
    <source>
        <strain evidence="5">CBHHK002</strain>
    </source>
</reference>
<evidence type="ECO:0000256" key="2">
    <source>
        <dbReference type="ARBA" id="ARBA00022540"/>
    </source>
</evidence>
<feature type="non-terminal residue" evidence="5">
    <location>
        <position position="105"/>
    </location>
</feature>
<dbReference type="GO" id="GO:0003743">
    <property type="term" value="F:translation initiation factor activity"/>
    <property type="evidence" value="ECO:0007669"/>
    <property type="project" value="UniProtKB-KW"/>
</dbReference>
<dbReference type="GO" id="GO:0071540">
    <property type="term" value="C:eukaryotic translation initiation factor 3 complex, eIF3e"/>
    <property type="evidence" value="ECO:0007669"/>
    <property type="project" value="TreeGrafter"/>
</dbReference>
<feature type="domain" description="eIF3a PCI" evidence="4">
    <location>
        <begin position="2"/>
        <end position="103"/>
    </location>
</feature>
<proteinExistence type="predicted"/>
<name>A0AAD6ZFL3_9AGAR</name>
<dbReference type="Proteomes" id="UP001218218">
    <property type="component" value="Unassembled WGS sequence"/>
</dbReference>
<evidence type="ECO:0000256" key="1">
    <source>
        <dbReference type="ARBA" id="ARBA00022490"/>
    </source>
</evidence>
<dbReference type="GO" id="GO:0071541">
    <property type="term" value="C:eukaryotic translation initiation factor 3 complex, eIF3m"/>
    <property type="evidence" value="ECO:0007669"/>
    <property type="project" value="TreeGrafter"/>
</dbReference>
<dbReference type="InterPro" id="IPR054711">
    <property type="entry name" value="eIF3a_PCI_TPR-like"/>
</dbReference>
<dbReference type="PANTHER" id="PTHR14005">
    <property type="entry name" value="EUKARYOTIC TRANSLATION INITIATION FACTOR 3, THETA SUBUNIT"/>
    <property type="match status" value="1"/>
</dbReference>
<dbReference type="GO" id="GO:0002188">
    <property type="term" value="P:translation reinitiation"/>
    <property type="evidence" value="ECO:0007669"/>
    <property type="project" value="TreeGrafter"/>
</dbReference>
<sequence>TVLKQAEGLVSAGKTHAALQSLTEMFSSKRFRSIPLSASLEPIMHHFVELCVDMRKGRSAKEGLMQYKNITQNTSVQRIEAVITRFVQLAGQKVREAQAKAASVQ</sequence>
<dbReference type="GO" id="GO:0043614">
    <property type="term" value="C:multi-eIF complex"/>
    <property type="evidence" value="ECO:0007669"/>
    <property type="project" value="TreeGrafter"/>
</dbReference>
<organism evidence="5 6">
    <name type="scientific">Mycena albidolilacea</name>
    <dbReference type="NCBI Taxonomy" id="1033008"/>
    <lineage>
        <taxon>Eukaryota</taxon>
        <taxon>Fungi</taxon>
        <taxon>Dikarya</taxon>
        <taxon>Basidiomycota</taxon>
        <taxon>Agaricomycotina</taxon>
        <taxon>Agaricomycetes</taxon>
        <taxon>Agaricomycetidae</taxon>
        <taxon>Agaricales</taxon>
        <taxon>Marasmiineae</taxon>
        <taxon>Mycenaceae</taxon>
        <taxon>Mycena</taxon>
    </lineage>
</organism>
<gene>
    <name evidence="5" type="ORF">DFH08DRAFT_643297</name>
</gene>